<dbReference type="AlphaFoldDB" id="A0A098BYS9"/>
<organism evidence="2 3">
    <name type="scientific">Fermentimonas caenicola</name>
    <dbReference type="NCBI Taxonomy" id="1562970"/>
    <lineage>
        <taxon>Bacteria</taxon>
        <taxon>Pseudomonadati</taxon>
        <taxon>Bacteroidota</taxon>
        <taxon>Bacteroidia</taxon>
        <taxon>Bacteroidales</taxon>
        <taxon>Dysgonomonadaceae</taxon>
        <taxon>Fermentimonas</taxon>
    </lineage>
</organism>
<evidence type="ECO:0000256" key="1">
    <source>
        <dbReference type="SAM" id="SignalP"/>
    </source>
</evidence>
<keyword evidence="3" id="KW-1185">Reference proteome</keyword>
<protein>
    <recommendedName>
        <fullName evidence="4">Secreted protein</fullName>
    </recommendedName>
</protein>
<gene>
    <name evidence="2" type="ORF">ING2E5B_1061</name>
</gene>
<dbReference type="Gene3D" id="2.60.40.1120">
    <property type="entry name" value="Carboxypeptidase-like, regulatory domain"/>
    <property type="match status" value="1"/>
</dbReference>
<reference evidence="2 3" key="1">
    <citation type="submission" date="2014-08" db="EMBL/GenBank/DDBJ databases">
        <authorList>
            <person name="Wibberg D."/>
        </authorList>
    </citation>
    <scope>NUCLEOTIDE SEQUENCE [LARGE SCALE GENOMIC DNA]</scope>
    <source>
        <strain evidence="3">ING2-E5B</strain>
    </source>
</reference>
<feature type="signal peptide" evidence="1">
    <location>
        <begin position="1"/>
        <end position="19"/>
    </location>
</feature>
<dbReference type="EMBL" id="LN515532">
    <property type="protein sequence ID" value="CEA15814.1"/>
    <property type="molecule type" value="Genomic_DNA"/>
</dbReference>
<dbReference type="SUPFAM" id="SSF49464">
    <property type="entry name" value="Carboxypeptidase regulatory domain-like"/>
    <property type="match status" value="1"/>
</dbReference>
<dbReference type="KEGG" id="pbt:ING2E5B_1061"/>
<evidence type="ECO:0000313" key="2">
    <source>
        <dbReference type="EMBL" id="CEA15814.1"/>
    </source>
</evidence>
<dbReference type="Proteomes" id="UP000032417">
    <property type="component" value="Chromosome 1"/>
</dbReference>
<dbReference type="Pfam" id="PF13620">
    <property type="entry name" value="CarboxypepD_reg"/>
    <property type="match status" value="1"/>
</dbReference>
<dbReference type="STRING" id="1562970.ING2E5B_1061"/>
<evidence type="ECO:0008006" key="4">
    <source>
        <dbReference type="Google" id="ProtNLM"/>
    </source>
</evidence>
<feature type="chain" id="PRO_5030002961" description="Secreted protein" evidence="1">
    <location>
        <begin position="20"/>
        <end position="128"/>
    </location>
</feature>
<dbReference type="HOGENOM" id="CLU_1957556_0_0_10"/>
<name>A0A098BYS9_9BACT</name>
<keyword evidence="1" id="KW-0732">Signal</keyword>
<sequence length="128" mass="14483">MKKIIFTMLLVGIILPMSAQIKGKVTDIYNNPVKNAKVAIYSLPDSVQIAGTTANERGEFIFPNYHSVNKLIKISYTGYQPTMFRALPEQRVKLRDELTLPENLALKRPSNLLTGKKEDMIIARTDLF</sequence>
<proteinExistence type="predicted"/>
<dbReference type="InterPro" id="IPR008969">
    <property type="entry name" value="CarboxyPept-like_regulatory"/>
</dbReference>
<evidence type="ECO:0000313" key="3">
    <source>
        <dbReference type="Proteomes" id="UP000032417"/>
    </source>
</evidence>
<accession>A0A098BYS9</accession>
<dbReference type="OrthoDB" id="905020at2"/>